<proteinExistence type="predicted"/>
<gene>
    <name evidence="3" type="ORF">A3H75_00245</name>
</gene>
<dbReference type="AlphaFoldDB" id="A0A1F7VF09"/>
<keyword evidence="2" id="KW-0812">Transmembrane</keyword>
<evidence type="ECO:0000256" key="1">
    <source>
        <dbReference type="SAM" id="MobiDB-lite"/>
    </source>
</evidence>
<feature type="transmembrane region" description="Helical" evidence="2">
    <location>
        <begin position="37"/>
        <end position="62"/>
    </location>
</feature>
<name>A0A1F7VF09_9BACT</name>
<feature type="region of interest" description="Disordered" evidence="1">
    <location>
        <begin position="1"/>
        <end position="25"/>
    </location>
</feature>
<keyword evidence="2" id="KW-0472">Membrane</keyword>
<dbReference type="EMBL" id="MGES01000038">
    <property type="protein sequence ID" value="OGL88594.1"/>
    <property type="molecule type" value="Genomic_DNA"/>
</dbReference>
<comment type="caution">
    <text evidence="3">The sequence shown here is derived from an EMBL/GenBank/DDBJ whole genome shotgun (WGS) entry which is preliminary data.</text>
</comment>
<accession>A0A1F7VF09</accession>
<protein>
    <submittedName>
        <fullName evidence="3">Uncharacterized protein</fullName>
    </submittedName>
</protein>
<organism evidence="3 4">
    <name type="scientific">Candidatus Uhrbacteria bacterium RIFCSPLOWO2_02_FULL_51_9</name>
    <dbReference type="NCBI Taxonomy" id="1802410"/>
    <lineage>
        <taxon>Bacteria</taxon>
        <taxon>Candidatus Uhriibacteriota</taxon>
    </lineage>
</organism>
<evidence type="ECO:0000313" key="4">
    <source>
        <dbReference type="Proteomes" id="UP000176678"/>
    </source>
</evidence>
<keyword evidence="2" id="KW-1133">Transmembrane helix</keyword>
<evidence type="ECO:0000313" key="3">
    <source>
        <dbReference type="EMBL" id="OGL88594.1"/>
    </source>
</evidence>
<reference evidence="3 4" key="1">
    <citation type="journal article" date="2016" name="Nat. Commun.">
        <title>Thousands of microbial genomes shed light on interconnected biogeochemical processes in an aquifer system.</title>
        <authorList>
            <person name="Anantharaman K."/>
            <person name="Brown C.T."/>
            <person name="Hug L.A."/>
            <person name="Sharon I."/>
            <person name="Castelle C.J."/>
            <person name="Probst A.J."/>
            <person name="Thomas B.C."/>
            <person name="Singh A."/>
            <person name="Wilkins M.J."/>
            <person name="Karaoz U."/>
            <person name="Brodie E.L."/>
            <person name="Williams K.H."/>
            <person name="Hubbard S.S."/>
            <person name="Banfield J.F."/>
        </authorList>
    </citation>
    <scope>NUCLEOTIDE SEQUENCE [LARGE SCALE GENOMIC DNA]</scope>
</reference>
<dbReference type="Proteomes" id="UP000176678">
    <property type="component" value="Unassembled WGS sequence"/>
</dbReference>
<sequence length="63" mass="6791">MENTHLNDPDFDAPQGAPSRSVARSTPNVLDHLSPKLAFWAGIIVAMLVASTIGFFVLLTIIL</sequence>
<evidence type="ECO:0000256" key="2">
    <source>
        <dbReference type="SAM" id="Phobius"/>
    </source>
</evidence>